<evidence type="ECO:0000313" key="2">
    <source>
        <dbReference type="Proteomes" id="UP000028582"/>
    </source>
</evidence>
<dbReference type="EMBL" id="ANJA01000844">
    <property type="protein sequence ID" value="ETO81579.1"/>
    <property type="molecule type" value="Genomic_DNA"/>
</dbReference>
<dbReference type="OrthoDB" id="164951at2759"/>
<comment type="caution">
    <text evidence="1">The sequence shown here is derived from an EMBL/GenBank/DDBJ whole genome shotgun (WGS) entry which is preliminary data.</text>
</comment>
<proteinExistence type="predicted"/>
<protein>
    <submittedName>
        <fullName evidence="1">Uncharacterized protein</fullName>
    </submittedName>
</protein>
<sequence>MCRINEVLLVKRRDIQLGLQRKSRKKGLLIWFGYFTIHDRKTDHDPLASHTYALHLLPEEERAAEALTHLSRWFEYARTKLHHNWSEDEYAFPSLIKVPRGSRKRARGDDTTDARAFANVGIKWCSPMSDSNFAKC</sequence>
<dbReference type="Proteomes" id="UP000028582">
    <property type="component" value="Unassembled WGS sequence"/>
</dbReference>
<organism evidence="1 2">
    <name type="scientific">Phytophthora nicotianae P1976</name>
    <dbReference type="NCBI Taxonomy" id="1317066"/>
    <lineage>
        <taxon>Eukaryota</taxon>
        <taxon>Sar</taxon>
        <taxon>Stramenopiles</taxon>
        <taxon>Oomycota</taxon>
        <taxon>Peronosporomycetes</taxon>
        <taxon>Peronosporales</taxon>
        <taxon>Peronosporaceae</taxon>
        <taxon>Phytophthora</taxon>
    </lineage>
</organism>
<evidence type="ECO:0000313" key="1">
    <source>
        <dbReference type="EMBL" id="ETO81579.1"/>
    </source>
</evidence>
<name>A0A081ARR8_PHYNI</name>
<reference evidence="1 2" key="1">
    <citation type="submission" date="2013-11" db="EMBL/GenBank/DDBJ databases">
        <title>The Genome Sequence of Phytophthora parasitica P1976.</title>
        <authorList>
            <consortium name="The Broad Institute Genomics Platform"/>
            <person name="Russ C."/>
            <person name="Tyler B."/>
            <person name="Panabieres F."/>
            <person name="Shan W."/>
            <person name="Tripathy S."/>
            <person name="Grunwald N."/>
            <person name="Machado M."/>
            <person name="Johnson C.S."/>
            <person name="Walker B."/>
            <person name="Young S."/>
            <person name="Zeng Q."/>
            <person name="Gargeya S."/>
            <person name="Fitzgerald M."/>
            <person name="Haas B."/>
            <person name="Abouelleil A."/>
            <person name="Allen A.W."/>
            <person name="Alvarado L."/>
            <person name="Arachchi H.M."/>
            <person name="Berlin A.M."/>
            <person name="Chapman S.B."/>
            <person name="Gainer-Dewar J."/>
            <person name="Goldberg J."/>
            <person name="Griggs A."/>
            <person name="Gujja S."/>
            <person name="Hansen M."/>
            <person name="Howarth C."/>
            <person name="Imamovic A."/>
            <person name="Ireland A."/>
            <person name="Larimer J."/>
            <person name="McCowan C."/>
            <person name="Murphy C."/>
            <person name="Pearson M."/>
            <person name="Poon T.W."/>
            <person name="Priest M."/>
            <person name="Roberts A."/>
            <person name="Saif S."/>
            <person name="Shea T."/>
            <person name="Sisk P."/>
            <person name="Sykes S."/>
            <person name="Wortman J."/>
            <person name="Nusbaum C."/>
            <person name="Birren B."/>
        </authorList>
    </citation>
    <scope>NUCLEOTIDE SEQUENCE [LARGE SCALE GENOMIC DNA]</scope>
    <source>
        <strain evidence="1 2">P1976</strain>
    </source>
</reference>
<accession>A0A081ARR8</accession>
<gene>
    <name evidence="1" type="ORF">F444_04148</name>
</gene>
<dbReference type="AlphaFoldDB" id="A0A081ARR8"/>